<sequence>MEFNKIVSLVLGVVVVILILVWIGNRLRARSGSALFTTVQITPSPAQTMTIASPTPNNGWSFFSWLQSKPSPTPTTKVVQGGSTIISPTTTPPTIRATERYNNDYRRYSTDGTPLKEIPSTGASTFLIPLAAATLFGGIFIKRKK</sequence>
<feature type="transmembrane region" description="Helical" evidence="1">
    <location>
        <begin position="6"/>
        <end position="23"/>
    </location>
</feature>
<reference evidence="2 3" key="1">
    <citation type="journal article" date="2016" name="Nat. Commun.">
        <title>Thousands of microbial genomes shed light on interconnected biogeochemical processes in an aquifer system.</title>
        <authorList>
            <person name="Anantharaman K."/>
            <person name="Brown C.T."/>
            <person name="Hug L.A."/>
            <person name="Sharon I."/>
            <person name="Castelle C.J."/>
            <person name="Probst A.J."/>
            <person name="Thomas B.C."/>
            <person name="Singh A."/>
            <person name="Wilkins M.J."/>
            <person name="Karaoz U."/>
            <person name="Brodie E.L."/>
            <person name="Williams K.H."/>
            <person name="Hubbard S.S."/>
            <person name="Banfield J.F."/>
        </authorList>
    </citation>
    <scope>NUCLEOTIDE SEQUENCE [LARGE SCALE GENOMIC DNA]</scope>
</reference>
<proteinExistence type="predicted"/>
<protein>
    <recommendedName>
        <fullName evidence="4">Gram-positive cocci surface proteins LPxTG domain-containing protein</fullName>
    </recommendedName>
</protein>
<dbReference type="AlphaFoldDB" id="A0A1F7I2G3"/>
<keyword evidence="1" id="KW-1133">Transmembrane helix</keyword>
<gene>
    <name evidence="2" type="ORF">A3F03_01285</name>
</gene>
<name>A0A1F7I2G3_9BACT</name>
<evidence type="ECO:0000313" key="3">
    <source>
        <dbReference type="Proteomes" id="UP000176803"/>
    </source>
</evidence>
<organism evidence="2 3">
    <name type="scientific">Candidatus Roizmanbacteria bacterium RIFCSPHIGHO2_12_FULL_41_11</name>
    <dbReference type="NCBI Taxonomy" id="1802052"/>
    <lineage>
        <taxon>Bacteria</taxon>
        <taxon>Candidatus Roizmaniibacteriota</taxon>
    </lineage>
</organism>
<evidence type="ECO:0000256" key="1">
    <source>
        <dbReference type="SAM" id="Phobius"/>
    </source>
</evidence>
<comment type="caution">
    <text evidence="2">The sequence shown here is derived from an EMBL/GenBank/DDBJ whole genome shotgun (WGS) entry which is preliminary data.</text>
</comment>
<feature type="transmembrane region" description="Helical" evidence="1">
    <location>
        <begin position="123"/>
        <end position="141"/>
    </location>
</feature>
<accession>A0A1F7I2G3</accession>
<evidence type="ECO:0008006" key="4">
    <source>
        <dbReference type="Google" id="ProtNLM"/>
    </source>
</evidence>
<keyword evidence="1" id="KW-0812">Transmembrane</keyword>
<dbReference type="EMBL" id="MGAC01000037">
    <property type="protein sequence ID" value="OGK37550.1"/>
    <property type="molecule type" value="Genomic_DNA"/>
</dbReference>
<evidence type="ECO:0000313" key="2">
    <source>
        <dbReference type="EMBL" id="OGK37550.1"/>
    </source>
</evidence>
<dbReference type="Proteomes" id="UP000176803">
    <property type="component" value="Unassembled WGS sequence"/>
</dbReference>
<keyword evidence="1" id="KW-0472">Membrane</keyword>